<sequence length="176" mass="19728">MLEVHERLGTQCKAPVDVRVILTHEQRDRGRMRLFSTEGEEVRLFLARGTPLLVGEYLRSQCGRLVLVEGAIEPVVIASCEDWEVFSRACYHLGNRHVKVQVGPRSLRILPDHVLEEMLTLLGLTLQHAHHVFVPEQGAYTGHGGHSHSHQQPLAPTNTKAGLIETLDIAGKHEHH</sequence>
<evidence type="ECO:0000256" key="4">
    <source>
        <dbReference type="ARBA" id="ARBA00023186"/>
    </source>
</evidence>
<gene>
    <name evidence="6" type="ORF">LCGC14_0007320</name>
</gene>
<reference evidence="6" key="1">
    <citation type="journal article" date="2015" name="Nature">
        <title>Complex archaea that bridge the gap between prokaryotes and eukaryotes.</title>
        <authorList>
            <person name="Spang A."/>
            <person name="Saw J.H."/>
            <person name="Jorgensen S.L."/>
            <person name="Zaremba-Niedzwiedzka K."/>
            <person name="Martijn J."/>
            <person name="Lind A.E."/>
            <person name="van Eijk R."/>
            <person name="Schleper C."/>
            <person name="Guy L."/>
            <person name="Ettema T.J."/>
        </authorList>
    </citation>
    <scope>NUCLEOTIDE SEQUENCE</scope>
</reference>
<evidence type="ECO:0000256" key="3">
    <source>
        <dbReference type="ARBA" id="ARBA00022596"/>
    </source>
</evidence>
<organism evidence="6">
    <name type="scientific">marine sediment metagenome</name>
    <dbReference type="NCBI Taxonomy" id="412755"/>
    <lineage>
        <taxon>unclassified sequences</taxon>
        <taxon>metagenomes</taxon>
        <taxon>ecological metagenomes</taxon>
    </lineage>
</organism>
<dbReference type="InterPro" id="IPR012406">
    <property type="entry name" value="UreE"/>
</dbReference>
<dbReference type="GO" id="GO:0006457">
    <property type="term" value="P:protein folding"/>
    <property type="evidence" value="ECO:0007669"/>
    <property type="project" value="InterPro"/>
</dbReference>
<keyword evidence="3" id="KW-0533">Nickel</keyword>
<dbReference type="GO" id="GO:0005737">
    <property type="term" value="C:cytoplasm"/>
    <property type="evidence" value="ECO:0007669"/>
    <property type="project" value="UniProtKB-SubCell"/>
</dbReference>
<comment type="caution">
    <text evidence="6">The sequence shown here is derived from an EMBL/GenBank/DDBJ whole genome shotgun (WGS) entry which is preliminary data.</text>
</comment>
<evidence type="ECO:0000256" key="1">
    <source>
        <dbReference type="ARBA" id="ARBA00004496"/>
    </source>
</evidence>
<dbReference type="InterPro" id="IPR036118">
    <property type="entry name" value="UreE_N_sf"/>
</dbReference>
<feature type="domain" description="UreE urease accessory N-terminal" evidence="5">
    <location>
        <begin position="1"/>
        <end position="66"/>
    </location>
</feature>
<keyword evidence="2" id="KW-0963">Cytoplasm</keyword>
<evidence type="ECO:0000259" key="5">
    <source>
        <dbReference type="SMART" id="SM00988"/>
    </source>
</evidence>
<keyword evidence="4" id="KW-0143">Chaperone</keyword>
<dbReference type="AlphaFoldDB" id="A0A0F9W8H0"/>
<comment type="subcellular location">
    <subcellularLocation>
        <location evidence="1">Cytoplasm</location>
    </subcellularLocation>
</comment>
<dbReference type="SUPFAM" id="SSF69287">
    <property type="entry name" value="Urease metallochaperone UreE, N-terminal domain"/>
    <property type="match status" value="1"/>
</dbReference>
<dbReference type="EMBL" id="LAZR01000001">
    <property type="protein sequence ID" value="KKO12715.1"/>
    <property type="molecule type" value="Genomic_DNA"/>
</dbReference>
<protein>
    <recommendedName>
        <fullName evidence="5">UreE urease accessory N-terminal domain-containing protein</fullName>
    </recommendedName>
</protein>
<dbReference type="SUPFAM" id="SSF69737">
    <property type="entry name" value="Urease metallochaperone UreE, C-terminal domain"/>
    <property type="match status" value="1"/>
</dbReference>
<dbReference type="Pfam" id="PF05194">
    <property type="entry name" value="UreE_C"/>
    <property type="match status" value="1"/>
</dbReference>
<proteinExistence type="inferred from homology"/>
<dbReference type="SMART" id="SM00988">
    <property type="entry name" value="UreE_N"/>
    <property type="match status" value="1"/>
</dbReference>
<dbReference type="InterPro" id="IPR004029">
    <property type="entry name" value="UreE_N"/>
</dbReference>
<dbReference type="Pfam" id="PF02814">
    <property type="entry name" value="UreE_N"/>
    <property type="match status" value="1"/>
</dbReference>
<dbReference type="InterPro" id="IPR007864">
    <property type="entry name" value="UreE_C_dom"/>
</dbReference>
<name>A0A0F9W8H0_9ZZZZ</name>
<dbReference type="HAMAP" id="MF_00822">
    <property type="entry name" value="UreE"/>
    <property type="match status" value="1"/>
</dbReference>
<evidence type="ECO:0000256" key="2">
    <source>
        <dbReference type="ARBA" id="ARBA00022490"/>
    </source>
</evidence>
<evidence type="ECO:0000313" key="6">
    <source>
        <dbReference type="EMBL" id="KKO12715.1"/>
    </source>
</evidence>
<dbReference type="GO" id="GO:0019627">
    <property type="term" value="P:urea metabolic process"/>
    <property type="evidence" value="ECO:0007669"/>
    <property type="project" value="InterPro"/>
</dbReference>
<dbReference type="Gene3D" id="2.60.260.20">
    <property type="entry name" value="Urease metallochaperone UreE, N-terminal domain"/>
    <property type="match status" value="1"/>
</dbReference>
<dbReference type="Gene3D" id="3.30.70.790">
    <property type="entry name" value="UreE, C-terminal domain"/>
    <property type="match status" value="1"/>
</dbReference>
<dbReference type="GO" id="GO:0016151">
    <property type="term" value="F:nickel cation binding"/>
    <property type="evidence" value="ECO:0007669"/>
    <property type="project" value="InterPro"/>
</dbReference>
<accession>A0A0F9W8H0</accession>
<dbReference type="GO" id="GO:0065003">
    <property type="term" value="P:protein-containing complex assembly"/>
    <property type="evidence" value="ECO:0007669"/>
    <property type="project" value="InterPro"/>
</dbReference>